<keyword evidence="1" id="KW-0812">Transmembrane</keyword>
<reference evidence="2 3" key="1">
    <citation type="journal article" date="2016" name="Sci. Rep.">
        <title>Penicillium arizonense, a new, genome sequenced fungal species, reveals a high chemical diversity in secreted metabolites.</title>
        <authorList>
            <person name="Grijseels S."/>
            <person name="Nielsen J.C."/>
            <person name="Randelovic M."/>
            <person name="Nielsen J."/>
            <person name="Nielsen K.F."/>
            <person name="Workman M."/>
            <person name="Frisvad J.C."/>
        </authorList>
    </citation>
    <scope>NUCLEOTIDE SEQUENCE [LARGE SCALE GENOMIC DNA]</scope>
    <source>
        <strain evidence="2 3">CBS 141311</strain>
    </source>
</reference>
<dbReference type="EMBL" id="LXJU01000014">
    <property type="protein sequence ID" value="OGE51225.1"/>
    <property type="molecule type" value="Genomic_DNA"/>
</dbReference>
<dbReference type="SUPFAM" id="SSF48264">
    <property type="entry name" value="Cytochrome P450"/>
    <property type="match status" value="1"/>
</dbReference>
<dbReference type="STRING" id="1835702.A0A1F5LDI9"/>
<dbReference type="GeneID" id="34578163"/>
<dbReference type="InterPro" id="IPR036396">
    <property type="entry name" value="Cyt_P450_sf"/>
</dbReference>
<evidence type="ECO:0000313" key="3">
    <source>
        <dbReference type="Proteomes" id="UP000177622"/>
    </source>
</evidence>
<dbReference type="RefSeq" id="XP_022486670.1">
    <property type="nucleotide sequence ID" value="XM_022633429.1"/>
</dbReference>
<dbReference type="GO" id="GO:0005506">
    <property type="term" value="F:iron ion binding"/>
    <property type="evidence" value="ECO:0007669"/>
    <property type="project" value="InterPro"/>
</dbReference>
<dbReference type="GO" id="GO:0016705">
    <property type="term" value="F:oxidoreductase activity, acting on paired donors, with incorporation or reduction of molecular oxygen"/>
    <property type="evidence" value="ECO:0007669"/>
    <property type="project" value="InterPro"/>
</dbReference>
<evidence type="ECO:0008006" key="4">
    <source>
        <dbReference type="Google" id="ProtNLM"/>
    </source>
</evidence>
<keyword evidence="3" id="KW-1185">Reference proteome</keyword>
<dbReference type="Gene3D" id="1.10.630.10">
    <property type="entry name" value="Cytochrome P450"/>
    <property type="match status" value="1"/>
</dbReference>
<dbReference type="AlphaFoldDB" id="A0A1F5LDI9"/>
<dbReference type="PANTHER" id="PTHR24305:SF227">
    <property type="entry name" value="P450, PUTATIVE (EUROFUNG)-RELATED"/>
    <property type="match status" value="1"/>
</dbReference>
<dbReference type="GO" id="GO:0020037">
    <property type="term" value="F:heme binding"/>
    <property type="evidence" value="ECO:0007669"/>
    <property type="project" value="InterPro"/>
</dbReference>
<comment type="caution">
    <text evidence="2">The sequence shown here is derived from an EMBL/GenBank/DDBJ whole genome shotgun (WGS) entry which is preliminary data.</text>
</comment>
<proteinExistence type="predicted"/>
<keyword evidence="1" id="KW-0472">Membrane</keyword>
<dbReference type="Proteomes" id="UP000177622">
    <property type="component" value="Unassembled WGS sequence"/>
</dbReference>
<dbReference type="GO" id="GO:0043386">
    <property type="term" value="P:mycotoxin biosynthetic process"/>
    <property type="evidence" value="ECO:0007669"/>
    <property type="project" value="UniProtKB-ARBA"/>
</dbReference>
<organism evidence="2 3">
    <name type="scientific">Penicillium arizonense</name>
    <dbReference type="NCBI Taxonomy" id="1835702"/>
    <lineage>
        <taxon>Eukaryota</taxon>
        <taxon>Fungi</taxon>
        <taxon>Dikarya</taxon>
        <taxon>Ascomycota</taxon>
        <taxon>Pezizomycotina</taxon>
        <taxon>Eurotiomycetes</taxon>
        <taxon>Eurotiomycetidae</taxon>
        <taxon>Eurotiales</taxon>
        <taxon>Aspergillaceae</taxon>
        <taxon>Penicillium</taxon>
    </lineage>
</organism>
<dbReference type="InterPro" id="IPR050121">
    <property type="entry name" value="Cytochrome_P450_monoxygenase"/>
</dbReference>
<evidence type="ECO:0000313" key="2">
    <source>
        <dbReference type="EMBL" id="OGE51225.1"/>
    </source>
</evidence>
<protein>
    <recommendedName>
        <fullName evidence="4">Cytochrome P450</fullName>
    </recommendedName>
</protein>
<dbReference type="PANTHER" id="PTHR24305">
    <property type="entry name" value="CYTOCHROME P450"/>
    <property type="match status" value="1"/>
</dbReference>
<dbReference type="Pfam" id="PF00067">
    <property type="entry name" value="p450"/>
    <property type="match status" value="1"/>
</dbReference>
<dbReference type="GO" id="GO:0004497">
    <property type="term" value="F:monooxygenase activity"/>
    <property type="evidence" value="ECO:0007669"/>
    <property type="project" value="InterPro"/>
</dbReference>
<gene>
    <name evidence="2" type="ORF">PENARI_c014G01990</name>
</gene>
<keyword evidence="1" id="KW-1133">Transmembrane helix</keyword>
<feature type="transmembrane region" description="Helical" evidence="1">
    <location>
        <begin position="35"/>
        <end position="55"/>
    </location>
</feature>
<dbReference type="InterPro" id="IPR001128">
    <property type="entry name" value="Cyt_P450"/>
</dbReference>
<name>A0A1F5LDI9_PENAI</name>
<evidence type="ECO:0000256" key="1">
    <source>
        <dbReference type="SAM" id="Phobius"/>
    </source>
</evidence>
<accession>A0A1F5LDI9</accession>
<dbReference type="OrthoDB" id="1470350at2759"/>
<sequence>MALSWRQMVIVSLACHVFLLLLSETRWDVMSTVSRFAVLFLTQVTGWLLWSVFIYPHFISPLRHLPQPGKSHWLLGHRAWMHPTDIGIDAKKWVNEMPHKHFIRFLDYFNRDCLLVTSAEAIGEILAEKDHIFKRSAQFRFIFGRYVGHGIAVVEGRAHKAQRRALSLAFSARHVRDLYPLFWAKGSKAVRAIEARAAEQEAPLTIECHDWAVRCALDAMGTAGMGMDFGTIDDDKHMLVQAYERLKEFSWQDAVVILVGTYMPERIATSLPLRRNRVVDSALADIRTVCRDAIRAKQNAMAFAEKSAHVNICSAIVNSGMFSEDEAVEQLMSMLFASHHAPGRTLTAAVYALCRFPEKQRRLREEVHRCLPSVDNLADGVSSAHIEGMPYLNAFCKEVLRKYSTGVSSRQAASDTTVQGTPIPKGTTIKLSVMSANGDPMLWGSDVGEFKPERWLPGGGKETVAGADEDKADGEDRTALGGAASNFANLTFMHGPRNCIAAQFAHAELACLLATWVGRFEFTLEDEELMDESKLRARALETKLNVCVRVVNGWS</sequence>